<feature type="transmembrane region" description="Helical" evidence="2">
    <location>
        <begin position="92"/>
        <end position="112"/>
    </location>
</feature>
<sequence>MRLSGVPKNVTEKLGPLLIAYLLAYLFQGVLIVQIYAYCTSTKFSADRWPVKVTLWVVCVTELVCTLFVTASAWYGLVCGWGDPDTLRKQSWALSFVSIPNGLVAFAVQIFFCWRMVLLNREIIIPGLIAMISLGQVAMAVIGSVHMFSLPDIYAVTSKTMYWMITAYYVGCAACDILIALNMVRLLSKAKRQSEFPDTHSLLARQIKICVHTGIVTACSSIIHVVTFLVAPHGNVHFVFLFIAAKIYSNTLLAILNARKDGSDVISWPASSIEFAHPATTYPGGRSVGQTDMESQAIPAMLTSVYVTTTPMKSEDDPPTALLAEDATPNN</sequence>
<feature type="domain" description="DUF6534" evidence="3">
    <location>
        <begin position="173"/>
        <end position="260"/>
    </location>
</feature>
<dbReference type="InParanoid" id="A0A165T0P9"/>
<keyword evidence="2" id="KW-0472">Membrane</keyword>
<feature type="transmembrane region" description="Helical" evidence="2">
    <location>
        <begin position="168"/>
        <end position="188"/>
    </location>
</feature>
<feature type="transmembrane region" description="Helical" evidence="2">
    <location>
        <begin position="20"/>
        <end position="41"/>
    </location>
</feature>
<evidence type="ECO:0000259" key="3">
    <source>
        <dbReference type="Pfam" id="PF20152"/>
    </source>
</evidence>
<name>A0A165T0P9_9AGAM</name>
<dbReference type="AlphaFoldDB" id="A0A165T0P9"/>
<dbReference type="Pfam" id="PF20152">
    <property type="entry name" value="DUF6534"/>
    <property type="match status" value="1"/>
</dbReference>
<protein>
    <recommendedName>
        <fullName evidence="3">DUF6534 domain-containing protein</fullName>
    </recommendedName>
</protein>
<dbReference type="InterPro" id="IPR045339">
    <property type="entry name" value="DUF6534"/>
</dbReference>
<feature type="transmembrane region" description="Helical" evidence="2">
    <location>
        <begin position="124"/>
        <end position="148"/>
    </location>
</feature>
<dbReference type="PANTHER" id="PTHR40465:SF1">
    <property type="entry name" value="DUF6534 DOMAIN-CONTAINING PROTEIN"/>
    <property type="match status" value="1"/>
</dbReference>
<keyword evidence="2" id="KW-0812">Transmembrane</keyword>
<feature type="transmembrane region" description="Helical" evidence="2">
    <location>
        <begin position="209"/>
        <end position="230"/>
    </location>
</feature>
<dbReference type="EMBL" id="KV425569">
    <property type="protein sequence ID" value="KZT25958.1"/>
    <property type="molecule type" value="Genomic_DNA"/>
</dbReference>
<keyword evidence="5" id="KW-1185">Reference proteome</keyword>
<accession>A0A165T0P9</accession>
<evidence type="ECO:0000313" key="5">
    <source>
        <dbReference type="Proteomes" id="UP000076761"/>
    </source>
</evidence>
<gene>
    <name evidence="4" type="ORF">NEOLEDRAFT_1178075</name>
</gene>
<reference evidence="4 5" key="1">
    <citation type="journal article" date="2016" name="Mol. Biol. Evol.">
        <title>Comparative Genomics of Early-Diverging Mushroom-Forming Fungi Provides Insights into the Origins of Lignocellulose Decay Capabilities.</title>
        <authorList>
            <person name="Nagy L.G."/>
            <person name="Riley R."/>
            <person name="Tritt A."/>
            <person name="Adam C."/>
            <person name="Daum C."/>
            <person name="Floudas D."/>
            <person name="Sun H."/>
            <person name="Yadav J.S."/>
            <person name="Pangilinan J."/>
            <person name="Larsson K.H."/>
            <person name="Matsuura K."/>
            <person name="Barry K."/>
            <person name="Labutti K."/>
            <person name="Kuo R."/>
            <person name="Ohm R.A."/>
            <person name="Bhattacharya S.S."/>
            <person name="Shirouzu T."/>
            <person name="Yoshinaga Y."/>
            <person name="Martin F.M."/>
            <person name="Grigoriev I.V."/>
            <person name="Hibbett D.S."/>
        </authorList>
    </citation>
    <scope>NUCLEOTIDE SEQUENCE [LARGE SCALE GENOMIC DNA]</scope>
    <source>
        <strain evidence="4 5">HHB14362 ss-1</strain>
    </source>
</reference>
<evidence type="ECO:0000256" key="2">
    <source>
        <dbReference type="SAM" id="Phobius"/>
    </source>
</evidence>
<dbReference type="PANTHER" id="PTHR40465">
    <property type="entry name" value="CHROMOSOME 1, WHOLE GENOME SHOTGUN SEQUENCE"/>
    <property type="match status" value="1"/>
</dbReference>
<evidence type="ECO:0000256" key="1">
    <source>
        <dbReference type="SAM" id="MobiDB-lite"/>
    </source>
</evidence>
<dbReference type="OrthoDB" id="2681808at2759"/>
<organism evidence="4 5">
    <name type="scientific">Neolentinus lepideus HHB14362 ss-1</name>
    <dbReference type="NCBI Taxonomy" id="1314782"/>
    <lineage>
        <taxon>Eukaryota</taxon>
        <taxon>Fungi</taxon>
        <taxon>Dikarya</taxon>
        <taxon>Basidiomycota</taxon>
        <taxon>Agaricomycotina</taxon>
        <taxon>Agaricomycetes</taxon>
        <taxon>Gloeophyllales</taxon>
        <taxon>Gloeophyllaceae</taxon>
        <taxon>Neolentinus</taxon>
    </lineage>
</organism>
<feature type="region of interest" description="Disordered" evidence="1">
    <location>
        <begin position="311"/>
        <end position="331"/>
    </location>
</feature>
<feature type="transmembrane region" description="Helical" evidence="2">
    <location>
        <begin position="53"/>
        <end position="77"/>
    </location>
</feature>
<feature type="transmembrane region" description="Helical" evidence="2">
    <location>
        <begin position="236"/>
        <end position="256"/>
    </location>
</feature>
<keyword evidence="2" id="KW-1133">Transmembrane helix</keyword>
<dbReference type="Proteomes" id="UP000076761">
    <property type="component" value="Unassembled WGS sequence"/>
</dbReference>
<proteinExistence type="predicted"/>
<evidence type="ECO:0000313" key="4">
    <source>
        <dbReference type="EMBL" id="KZT25958.1"/>
    </source>
</evidence>